<evidence type="ECO:0000256" key="4">
    <source>
        <dbReference type="ARBA" id="ARBA00023136"/>
    </source>
</evidence>
<organism evidence="7 8">
    <name type="scientific">Crenobacter cavernae</name>
    <dbReference type="NCBI Taxonomy" id="2290923"/>
    <lineage>
        <taxon>Bacteria</taxon>
        <taxon>Pseudomonadati</taxon>
        <taxon>Pseudomonadota</taxon>
        <taxon>Betaproteobacteria</taxon>
        <taxon>Neisseriales</taxon>
        <taxon>Neisseriaceae</taxon>
        <taxon>Crenobacter</taxon>
    </lineage>
</organism>
<evidence type="ECO:0000313" key="8">
    <source>
        <dbReference type="Proteomes" id="UP000290682"/>
    </source>
</evidence>
<keyword evidence="8" id="KW-1185">Reference proteome</keyword>
<evidence type="ECO:0000256" key="3">
    <source>
        <dbReference type="ARBA" id="ARBA00022989"/>
    </source>
</evidence>
<sequence>MRPSSAGNCAPASVPCRPVSARPASHWGSPHRGWPSRLLAHALALLRAIPVVMLIFWCYFLLPVLFGIDVPGTLTVIFALSAIGGAYLAQVVTAGIAAVGRGQWEAGLAGGLPRAATLRHIVLPQALRLMLPSFVNQWVAITKDSSLAYLVGVAELTFVATQVNNREQVYPLEIFAFIALVYLLLCGTIEALGRYGERRWAVPGR</sequence>
<dbReference type="PROSITE" id="PS50928">
    <property type="entry name" value="ABC_TM1"/>
    <property type="match status" value="1"/>
</dbReference>
<dbReference type="InterPro" id="IPR000515">
    <property type="entry name" value="MetI-like"/>
</dbReference>
<feature type="transmembrane region" description="Helical" evidence="5">
    <location>
        <begin position="174"/>
        <end position="193"/>
    </location>
</feature>
<gene>
    <name evidence="7" type="ORF">EBB06_02555</name>
</gene>
<comment type="similarity">
    <text evidence="5">Belongs to the binding-protein-dependent transport system permease family.</text>
</comment>
<evidence type="ECO:0000259" key="6">
    <source>
        <dbReference type="PROSITE" id="PS50928"/>
    </source>
</evidence>
<feature type="transmembrane region" description="Helical" evidence="5">
    <location>
        <begin position="38"/>
        <end position="62"/>
    </location>
</feature>
<dbReference type="PANTHER" id="PTHR30614">
    <property type="entry name" value="MEMBRANE COMPONENT OF AMINO ACID ABC TRANSPORTER"/>
    <property type="match status" value="1"/>
</dbReference>
<evidence type="ECO:0000256" key="1">
    <source>
        <dbReference type="ARBA" id="ARBA00004651"/>
    </source>
</evidence>
<evidence type="ECO:0000313" key="7">
    <source>
        <dbReference type="EMBL" id="RXZ44797.1"/>
    </source>
</evidence>
<dbReference type="Gene3D" id="1.10.3720.10">
    <property type="entry name" value="MetI-like"/>
    <property type="match status" value="1"/>
</dbReference>
<accession>A0ABY0FER8</accession>
<dbReference type="EMBL" id="REGR01000002">
    <property type="protein sequence ID" value="RXZ44797.1"/>
    <property type="molecule type" value="Genomic_DNA"/>
</dbReference>
<dbReference type="PANTHER" id="PTHR30614:SF21">
    <property type="entry name" value="AMINO ACID ABC TRANSPORTER PERMEASE"/>
    <property type="match status" value="1"/>
</dbReference>
<keyword evidence="3 5" id="KW-1133">Transmembrane helix</keyword>
<evidence type="ECO:0000256" key="2">
    <source>
        <dbReference type="ARBA" id="ARBA00022692"/>
    </source>
</evidence>
<comment type="caution">
    <text evidence="7">The sequence shown here is derived from an EMBL/GenBank/DDBJ whole genome shotgun (WGS) entry which is preliminary data.</text>
</comment>
<name>A0ABY0FER8_9NEIS</name>
<feature type="transmembrane region" description="Helical" evidence="5">
    <location>
        <begin position="74"/>
        <end position="99"/>
    </location>
</feature>
<dbReference type="Proteomes" id="UP000290682">
    <property type="component" value="Unassembled WGS sequence"/>
</dbReference>
<dbReference type="InterPro" id="IPR035906">
    <property type="entry name" value="MetI-like_sf"/>
</dbReference>
<dbReference type="InterPro" id="IPR043429">
    <property type="entry name" value="ArtM/GltK/GlnP/TcyL/YhdX-like"/>
</dbReference>
<keyword evidence="5" id="KW-0813">Transport</keyword>
<feature type="domain" description="ABC transmembrane type-1" evidence="6">
    <location>
        <begin position="1"/>
        <end position="193"/>
    </location>
</feature>
<dbReference type="Pfam" id="PF00528">
    <property type="entry name" value="BPD_transp_1"/>
    <property type="match status" value="1"/>
</dbReference>
<keyword evidence="2 5" id="KW-0812">Transmembrane</keyword>
<protein>
    <submittedName>
        <fullName evidence="7">Amino acid ABC transporter permease</fullName>
    </submittedName>
</protein>
<proteinExistence type="inferred from homology"/>
<keyword evidence="4 5" id="KW-0472">Membrane</keyword>
<reference evidence="7 8" key="1">
    <citation type="submission" date="2018-10" db="EMBL/GenBank/DDBJ databases">
        <title>Draft genome of Fastidiocella sp. strain 375T, a bacterium isolated from a karstic cave dripping water.</title>
        <authorList>
            <person name="Coelho C."/>
            <person name="Verissimo A."/>
            <person name="Tiago I."/>
        </authorList>
    </citation>
    <scope>NUCLEOTIDE SEQUENCE [LARGE SCALE GENOMIC DNA]</scope>
    <source>
        <strain evidence="7 8">CAVE-375</strain>
    </source>
</reference>
<evidence type="ECO:0000256" key="5">
    <source>
        <dbReference type="RuleBase" id="RU363032"/>
    </source>
</evidence>
<comment type="subcellular location">
    <subcellularLocation>
        <location evidence="1 5">Cell membrane</location>
        <topology evidence="1 5">Multi-pass membrane protein</topology>
    </subcellularLocation>
</comment>
<dbReference type="CDD" id="cd06261">
    <property type="entry name" value="TM_PBP2"/>
    <property type="match status" value="1"/>
</dbReference>
<dbReference type="SUPFAM" id="SSF161098">
    <property type="entry name" value="MetI-like"/>
    <property type="match status" value="1"/>
</dbReference>